<dbReference type="Proteomes" id="UP000324996">
    <property type="component" value="Unassembled WGS sequence"/>
</dbReference>
<feature type="compositionally biased region" description="Basic and acidic residues" evidence="1">
    <location>
        <begin position="143"/>
        <end position="154"/>
    </location>
</feature>
<evidence type="ECO:0000313" key="4">
    <source>
        <dbReference type="EMBL" id="GER03623.1"/>
    </source>
</evidence>
<comment type="caution">
    <text evidence="4">The sequence shown here is derived from an EMBL/GenBank/DDBJ whole genome shotgun (WGS) entry which is preliminary data.</text>
</comment>
<feature type="region of interest" description="Disordered" evidence="1">
    <location>
        <begin position="300"/>
        <end position="325"/>
    </location>
</feature>
<evidence type="ECO:0000256" key="2">
    <source>
        <dbReference type="SAM" id="Phobius"/>
    </source>
</evidence>
<keyword evidence="2" id="KW-0812">Transmembrane</keyword>
<evidence type="ECO:0000259" key="3">
    <source>
        <dbReference type="Pfam" id="PF13717"/>
    </source>
</evidence>
<reference evidence="4 5" key="1">
    <citation type="submission" date="2019-09" db="EMBL/GenBank/DDBJ databases">
        <title>NBRP : Genome information of microbial organism related human and environment.</title>
        <authorList>
            <person name="Hattori M."/>
            <person name="Oshima K."/>
            <person name="Inaba H."/>
            <person name="Suda W."/>
            <person name="Sakamoto M."/>
            <person name="Iino T."/>
            <person name="Kitahara M."/>
            <person name="Oshida Y."/>
            <person name="Iida T."/>
            <person name="Kudo T."/>
            <person name="Itoh T."/>
            <person name="Ohkuma M."/>
        </authorList>
    </citation>
    <scope>NUCLEOTIDE SEQUENCE [LARGE SCALE GENOMIC DNA]</scope>
    <source>
        <strain evidence="4 5">Q-1</strain>
    </source>
</reference>
<dbReference type="NCBIfam" id="TIGR02098">
    <property type="entry name" value="MJ0042_CXXC"/>
    <property type="match status" value="1"/>
</dbReference>
<evidence type="ECO:0000256" key="1">
    <source>
        <dbReference type="SAM" id="MobiDB-lite"/>
    </source>
</evidence>
<dbReference type="Pfam" id="PF13717">
    <property type="entry name" value="Zn_ribbon_4"/>
    <property type="match status" value="1"/>
</dbReference>
<sequence>MILTCPHCAVRFHVPPDLLGPEGRRVRCGSCAHIWHAMPDEAEAEPKPKDKARAKPAANPAKKQGSASKDAPDPQKPASDSVDSVIEEESQEQILAAIASAMEKAGLSDGSESADEDQQQDDPAGDEDKDPFSADLPPTDDTPSERIEPQKADEVSPPNAPHDDAPSPNVPSEDVPLDDHDADEDWTQRDLDDDPPFEGGLDDDEEDAPRYQPGKTADFAEDVARSLRRLRDEESIYGAAPVPALRPKPSRFVLFGWGAYGLFVIALLGGFLAFAPSLTAAWPPIGRLYALIGMEAPPAVSADQGTPEAAKADAPTEKSPPISPDEALTVALDPNPEWQARDYGWDLRVSGSVSNRLESGYEVPALTLLLVDSAGETLQRTPVILDETLLNAGKATRFSVQIENAPAQTTGIVHEWQERSPS</sequence>
<feature type="domain" description="Zinc finger/thioredoxin putative" evidence="3">
    <location>
        <begin position="1"/>
        <end position="35"/>
    </location>
</feature>
<evidence type="ECO:0000313" key="5">
    <source>
        <dbReference type="Proteomes" id="UP000324996"/>
    </source>
</evidence>
<feature type="compositionally biased region" description="Basic and acidic residues" evidence="1">
    <location>
        <begin position="44"/>
        <end position="53"/>
    </location>
</feature>
<keyword evidence="2" id="KW-0472">Membrane</keyword>
<accession>A0A5A7N5M1</accession>
<protein>
    <recommendedName>
        <fullName evidence="3">Zinc finger/thioredoxin putative domain-containing protein</fullName>
    </recommendedName>
</protein>
<feature type="region of interest" description="Disordered" evidence="1">
    <location>
        <begin position="38"/>
        <end position="220"/>
    </location>
</feature>
<keyword evidence="2" id="KW-1133">Transmembrane helix</keyword>
<feature type="compositionally biased region" description="Acidic residues" evidence="1">
    <location>
        <begin position="180"/>
        <end position="207"/>
    </location>
</feature>
<dbReference type="EMBL" id="BKCN01000005">
    <property type="protein sequence ID" value="GER03623.1"/>
    <property type="molecule type" value="Genomic_DNA"/>
</dbReference>
<keyword evidence="5" id="KW-1185">Reference proteome</keyword>
<feature type="compositionally biased region" description="Acidic residues" evidence="1">
    <location>
        <begin position="112"/>
        <end position="129"/>
    </location>
</feature>
<gene>
    <name evidence="4" type="ORF">JCM17846_13050</name>
</gene>
<name>A0A5A7N5M1_9PROT</name>
<dbReference type="InterPro" id="IPR011723">
    <property type="entry name" value="Znf/thioredoxin_put"/>
</dbReference>
<dbReference type="AlphaFoldDB" id="A0A5A7N5M1"/>
<feature type="transmembrane region" description="Helical" evidence="2">
    <location>
        <begin position="252"/>
        <end position="275"/>
    </location>
</feature>
<proteinExistence type="predicted"/>
<dbReference type="RefSeq" id="WP_042085989.1">
    <property type="nucleotide sequence ID" value="NZ_BKCN01000005.1"/>
</dbReference>
<organism evidence="4 5">
    <name type="scientific">Iodidimonas nitroreducens</name>
    <dbReference type="NCBI Taxonomy" id="1236968"/>
    <lineage>
        <taxon>Bacteria</taxon>
        <taxon>Pseudomonadati</taxon>
        <taxon>Pseudomonadota</taxon>
        <taxon>Alphaproteobacteria</taxon>
        <taxon>Iodidimonadales</taxon>
        <taxon>Iodidimonadaceae</taxon>
        <taxon>Iodidimonas</taxon>
    </lineage>
</organism>